<dbReference type="Pfam" id="PF01551">
    <property type="entry name" value="Peptidase_M23"/>
    <property type="match status" value="1"/>
</dbReference>
<evidence type="ECO:0000259" key="2">
    <source>
        <dbReference type="Pfam" id="PF01551"/>
    </source>
</evidence>
<dbReference type="Proteomes" id="UP001165079">
    <property type="component" value="Unassembled WGS sequence"/>
</dbReference>
<organism evidence="3 4">
    <name type="scientific">Actinorhabdospora filicis</name>
    <dbReference type="NCBI Taxonomy" id="1785913"/>
    <lineage>
        <taxon>Bacteria</taxon>
        <taxon>Bacillati</taxon>
        <taxon>Actinomycetota</taxon>
        <taxon>Actinomycetes</taxon>
        <taxon>Micromonosporales</taxon>
        <taxon>Micromonosporaceae</taxon>
        <taxon>Actinorhabdospora</taxon>
    </lineage>
</organism>
<proteinExistence type="predicted"/>
<protein>
    <submittedName>
        <fullName evidence="3">Peptidase M23</fullName>
    </submittedName>
</protein>
<dbReference type="PANTHER" id="PTHR21666:SF270">
    <property type="entry name" value="MUREIN HYDROLASE ACTIVATOR ENVC"/>
    <property type="match status" value="1"/>
</dbReference>
<dbReference type="RefSeq" id="WP_285662367.1">
    <property type="nucleotide sequence ID" value="NZ_BSTX01000001.1"/>
</dbReference>
<feature type="chain" id="PRO_5040792208" evidence="1">
    <location>
        <begin position="29"/>
        <end position="291"/>
    </location>
</feature>
<dbReference type="GO" id="GO:0004222">
    <property type="term" value="F:metalloendopeptidase activity"/>
    <property type="evidence" value="ECO:0007669"/>
    <property type="project" value="TreeGrafter"/>
</dbReference>
<dbReference type="CDD" id="cd12797">
    <property type="entry name" value="M23_peptidase"/>
    <property type="match status" value="1"/>
</dbReference>
<dbReference type="InterPro" id="IPR016047">
    <property type="entry name" value="M23ase_b-sheet_dom"/>
</dbReference>
<gene>
    <name evidence="3" type="ORF">Afil01_20450</name>
</gene>
<dbReference type="AlphaFoldDB" id="A0A9W6SJ64"/>
<evidence type="ECO:0000256" key="1">
    <source>
        <dbReference type="SAM" id="SignalP"/>
    </source>
</evidence>
<evidence type="ECO:0000313" key="4">
    <source>
        <dbReference type="Proteomes" id="UP001165079"/>
    </source>
</evidence>
<dbReference type="SUPFAM" id="SSF51261">
    <property type="entry name" value="Duplicated hybrid motif"/>
    <property type="match status" value="1"/>
</dbReference>
<dbReference type="Gene3D" id="2.70.70.10">
    <property type="entry name" value="Glucose Permease (Domain IIA)"/>
    <property type="match status" value="1"/>
</dbReference>
<dbReference type="EMBL" id="BSTX01000001">
    <property type="protein sequence ID" value="GLZ77238.1"/>
    <property type="molecule type" value="Genomic_DNA"/>
</dbReference>
<dbReference type="PANTHER" id="PTHR21666">
    <property type="entry name" value="PEPTIDASE-RELATED"/>
    <property type="match status" value="1"/>
</dbReference>
<dbReference type="InterPro" id="IPR050570">
    <property type="entry name" value="Cell_wall_metabolism_enzyme"/>
</dbReference>
<dbReference type="InterPro" id="IPR011055">
    <property type="entry name" value="Dup_hybrid_motif"/>
</dbReference>
<name>A0A9W6SJ64_9ACTN</name>
<reference evidence="3" key="1">
    <citation type="submission" date="2023-03" db="EMBL/GenBank/DDBJ databases">
        <title>Actinorhabdospora filicis NBRC 111898.</title>
        <authorList>
            <person name="Ichikawa N."/>
            <person name="Sato H."/>
            <person name="Tonouchi N."/>
        </authorList>
    </citation>
    <scope>NUCLEOTIDE SEQUENCE</scope>
    <source>
        <strain evidence="3">NBRC 111898</strain>
    </source>
</reference>
<keyword evidence="4" id="KW-1185">Reference proteome</keyword>
<comment type="caution">
    <text evidence="3">The sequence shown here is derived from an EMBL/GenBank/DDBJ whole genome shotgun (WGS) entry which is preliminary data.</text>
</comment>
<sequence>MTLRNRLAKVAVAVVFGAVLAVPAAASAQADASTLAAPNHKLPFPCGQVWSGQTRSNHSPANAIDFNRANDEGDVVAASAPGTVTTVRDLGGTSYGRYVVIDHGGGYSSLYAHLQSWTVSVGDRVDYGTRIGYVGTTGGSTGPHLHYEQRTNGSSVRISFQGSAALYWGTRDYTSGNECGGNLYSPQDLCGAGYNKIDEAGLVSGGVSYGKVYLLYNASSKYNCVVTLKHRSLDTATATSSYLEPDGASRVTDSGNFGWYAGPVRAYAPGCVKWGGSVSGVAYNSPSEHCA</sequence>
<feature type="domain" description="M23ase beta-sheet core" evidence="2">
    <location>
        <begin position="62"/>
        <end position="156"/>
    </location>
</feature>
<keyword evidence="1" id="KW-0732">Signal</keyword>
<feature type="signal peptide" evidence="1">
    <location>
        <begin position="1"/>
        <end position="28"/>
    </location>
</feature>
<accession>A0A9W6SJ64</accession>
<evidence type="ECO:0000313" key="3">
    <source>
        <dbReference type="EMBL" id="GLZ77238.1"/>
    </source>
</evidence>